<proteinExistence type="predicted"/>
<dbReference type="AlphaFoldDB" id="A0A2R4X011"/>
<dbReference type="KEGG" id="harc:HARCEL1_05190"/>
<name>A0A2R4X011_9EURY</name>
<dbReference type="GeneID" id="36511879"/>
<dbReference type="EMBL" id="CP028858">
    <property type="protein sequence ID" value="AWB27142.1"/>
    <property type="molecule type" value="Genomic_DNA"/>
</dbReference>
<dbReference type="Proteomes" id="UP000244727">
    <property type="component" value="Chromosome"/>
</dbReference>
<dbReference type="RefSeq" id="WP_108381511.1">
    <property type="nucleotide sequence ID" value="NZ_CP028858.1"/>
</dbReference>
<evidence type="ECO:0000313" key="1">
    <source>
        <dbReference type="EMBL" id="AWB27142.1"/>
    </source>
</evidence>
<organism evidence="1 2">
    <name type="scientific">Halococcoides cellulosivorans</name>
    <dbReference type="NCBI Taxonomy" id="1679096"/>
    <lineage>
        <taxon>Archaea</taxon>
        <taxon>Methanobacteriati</taxon>
        <taxon>Methanobacteriota</taxon>
        <taxon>Stenosarchaea group</taxon>
        <taxon>Halobacteria</taxon>
        <taxon>Halobacteriales</taxon>
        <taxon>Haloarculaceae</taxon>
        <taxon>Halococcoides</taxon>
    </lineage>
</organism>
<evidence type="ECO:0000313" key="2">
    <source>
        <dbReference type="Proteomes" id="UP000244727"/>
    </source>
</evidence>
<gene>
    <name evidence="1" type="ORF">HARCEL1_05190</name>
</gene>
<protein>
    <submittedName>
        <fullName evidence="1">Toxin</fullName>
    </submittedName>
</protein>
<sequence>MTSDEWGWRLYPRARQQFEALDDHARDRIESKLEEIVTDEWRDPDAYVEPLTGVPHSKLRIGQFRLGCELDHDASEIQVYTIDRRENAYQPGDD</sequence>
<dbReference type="Gene3D" id="3.30.2310.20">
    <property type="entry name" value="RelE-like"/>
    <property type="match status" value="1"/>
</dbReference>
<dbReference type="InterPro" id="IPR035093">
    <property type="entry name" value="RelE/ParE_toxin_dom_sf"/>
</dbReference>
<dbReference type="SUPFAM" id="SSF143011">
    <property type="entry name" value="RelE-like"/>
    <property type="match status" value="1"/>
</dbReference>
<reference evidence="1 2" key="1">
    <citation type="submission" date="2018-04" db="EMBL/GenBank/DDBJ databases">
        <title>Halococcoides cellulosivorans gen. nov., sp. nov., an extremely halophilic cellulose-utilizing haloarchaeon from hypersaline lakes.</title>
        <authorList>
            <person name="Sorokin D.Y."/>
            <person name="Toshchakov S.V."/>
            <person name="Samarov N.I."/>
            <person name="Korzhenkov A."/>
            <person name="Kublanov I.V."/>
        </authorList>
    </citation>
    <scope>NUCLEOTIDE SEQUENCE [LARGE SCALE GENOMIC DNA]</scope>
    <source>
        <strain evidence="1 2">HArcel1</strain>
    </source>
</reference>
<keyword evidence="2" id="KW-1185">Reference proteome</keyword>
<accession>A0A2R4X011</accession>